<reference evidence="1 2" key="1">
    <citation type="submission" date="2023-08" db="EMBL/GenBank/DDBJ databases">
        <title>Draft genome sequence of Thermococcus waiotapuensis WT1T, a thermophilic sulphur-dependent archaeon from order Thermococcales.</title>
        <authorList>
            <person name="Manners S.H."/>
            <person name="Carere C.R."/>
            <person name="Dhami M.K."/>
            <person name="Dobson R.C.J."/>
            <person name="Stott M.B."/>
        </authorList>
    </citation>
    <scope>NUCLEOTIDE SEQUENCE [LARGE SCALE GENOMIC DNA]</scope>
    <source>
        <strain evidence="1 2">WT1</strain>
    </source>
</reference>
<name>A0AAE4T196_9EURY</name>
<dbReference type="EMBL" id="JAVDZE010000001">
    <property type="protein sequence ID" value="MDV3102982.1"/>
    <property type="molecule type" value="Genomic_DNA"/>
</dbReference>
<keyword evidence="2" id="KW-1185">Reference proteome</keyword>
<proteinExistence type="predicted"/>
<dbReference type="RefSeq" id="WP_315339374.1">
    <property type="nucleotide sequence ID" value="NZ_JAVDZE010000001.1"/>
</dbReference>
<dbReference type="Proteomes" id="UP001245683">
    <property type="component" value="Unassembled WGS sequence"/>
</dbReference>
<dbReference type="SUPFAM" id="SSF47598">
    <property type="entry name" value="Ribbon-helix-helix"/>
    <property type="match status" value="1"/>
</dbReference>
<dbReference type="GO" id="GO:0006355">
    <property type="term" value="P:regulation of DNA-templated transcription"/>
    <property type="evidence" value="ECO:0007669"/>
    <property type="project" value="InterPro"/>
</dbReference>
<sequence>MSAIKHVQTELDEELYNMLRLISLREGKSLKEVLREAVEAYVKMNEEKIREEVENDPIWEAFGVVELKGRKTSHDDDWGVVEWRSR</sequence>
<evidence type="ECO:0000313" key="1">
    <source>
        <dbReference type="EMBL" id="MDV3102982.1"/>
    </source>
</evidence>
<comment type="caution">
    <text evidence="1">The sequence shown here is derived from an EMBL/GenBank/DDBJ whole genome shotgun (WGS) entry which is preliminary data.</text>
</comment>
<gene>
    <name evidence="1" type="ORF">RBI02_00170</name>
</gene>
<evidence type="ECO:0000313" key="2">
    <source>
        <dbReference type="Proteomes" id="UP001245683"/>
    </source>
</evidence>
<dbReference type="InterPro" id="IPR013321">
    <property type="entry name" value="Arc_rbn_hlx_hlx"/>
</dbReference>
<accession>A0AAE4T196</accession>
<organism evidence="1 2">
    <name type="scientific">Thermococcus waiotapuensis</name>
    <dbReference type="NCBI Taxonomy" id="90909"/>
    <lineage>
        <taxon>Archaea</taxon>
        <taxon>Methanobacteriati</taxon>
        <taxon>Methanobacteriota</taxon>
        <taxon>Thermococci</taxon>
        <taxon>Thermococcales</taxon>
        <taxon>Thermococcaceae</taxon>
        <taxon>Thermococcus</taxon>
    </lineage>
</organism>
<dbReference type="InterPro" id="IPR010985">
    <property type="entry name" value="Ribbon_hlx_hlx"/>
</dbReference>
<evidence type="ECO:0008006" key="3">
    <source>
        <dbReference type="Google" id="ProtNLM"/>
    </source>
</evidence>
<dbReference type="Gene3D" id="1.10.1220.10">
    <property type="entry name" value="Met repressor-like"/>
    <property type="match status" value="1"/>
</dbReference>
<protein>
    <recommendedName>
        <fullName evidence="3">Ribbon-helix-helix protein CopG domain-containing protein</fullName>
    </recommendedName>
</protein>
<dbReference type="AlphaFoldDB" id="A0AAE4T196"/>